<evidence type="ECO:0000313" key="2">
    <source>
        <dbReference type="EMBL" id="XDJ68747.1"/>
    </source>
</evidence>
<keyword evidence="1" id="KW-0812">Transmembrane</keyword>
<gene>
    <name evidence="2" type="ORF">ABRY94_11790</name>
</gene>
<dbReference type="AlphaFoldDB" id="A0AB39EP16"/>
<keyword evidence="1" id="KW-1133">Transmembrane helix</keyword>
<reference evidence="2" key="1">
    <citation type="submission" date="2024-05" db="EMBL/GenBank/DDBJ databases">
        <authorList>
            <person name="Luo Y.-C."/>
            <person name="Nicholds J."/>
            <person name="Mortimer T."/>
            <person name="Maboni G."/>
        </authorList>
    </citation>
    <scope>NUCLEOTIDE SEQUENCE</scope>
    <source>
        <strain evidence="2">144863</strain>
    </source>
</reference>
<protein>
    <submittedName>
        <fullName evidence="2">Uncharacterized protein</fullName>
    </submittedName>
</protein>
<feature type="transmembrane region" description="Helical" evidence="1">
    <location>
        <begin position="12"/>
        <end position="31"/>
    </location>
</feature>
<sequence length="52" mass="6264">MATEQIKIRVSVAWWLRWYILGVALMCRMTGCAPDMDRASYWIRRSIKMRIE</sequence>
<dbReference type="RefSeq" id="WP_368655407.1">
    <property type="nucleotide sequence ID" value="NZ_CP158262.1"/>
</dbReference>
<dbReference type="EMBL" id="CP158262">
    <property type="protein sequence ID" value="XDJ68747.1"/>
    <property type="molecule type" value="Genomic_DNA"/>
</dbReference>
<accession>A0AB39EP16</accession>
<proteinExistence type="predicted"/>
<name>A0AB39EP16_9BURK</name>
<keyword evidence="1" id="KW-0472">Membrane</keyword>
<organism evidence="2">
    <name type="scientific">Castellaniella ginsengisoli</name>
    <dbReference type="NCBI Taxonomy" id="546114"/>
    <lineage>
        <taxon>Bacteria</taxon>
        <taxon>Pseudomonadati</taxon>
        <taxon>Pseudomonadota</taxon>
        <taxon>Betaproteobacteria</taxon>
        <taxon>Burkholderiales</taxon>
        <taxon>Alcaligenaceae</taxon>
        <taxon>Castellaniella</taxon>
    </lineage>
</organism>
<evidence type="ECO:0000256" key="1">
    <source>
        <dbReference type="SAM" id="Phobius"/>
    </source>
</evidence>